<dbReference type="PANTHER" id="PTHR20858">
    <property type="entry name" value="PHOSPHOMETHYLPYRIMIDINE KINASE"/>
    <property type="match status" value="1"/>
</dbReference>
<dbReference type="GO" id="GO:0008902">
    <property type="term" value="F:hydroxymethylpyrimidine kinase activity"/>
    <property type="evidence" value="ECO:0007669"/>
    <property type="project" value="UniProtKB-EC"/>
</dbReference>
<keyword evidence="10" id="KW-0418">Kinase</keyword>
<feature type="binding site" evidence="18">
    <location>
        <position position="111"/>
    </location>
    <ligand>
        <name>4-amino-2-methyl-5-(diphosphooxymethyl)pyrimidine</name>
        <dbReference type="ChEBI" id="CHEBI:57841"/>
    </ligand>
</feature>
<dbReference type="NCBIfam" id="TIGR00693">
    <property type="entry name" value="thiE"/>
    <property type="match status" value="1"/>
</dbReference>
<dbReference type="GO" id="GO:0000287">
    <property type="term" value="F:magnesium ion binding"/>
    <property type="evidence" value="ECO:0007669"/>
    <property type="project" value="UniProtKB-UniRule"/>
</dbReference>
<dbReference type="CDD" id="cd19365">
    <property type="entry name" value="TenA_C-like"/>
    <property type="match status" value="1"/>
</dbReference>
<dbReference type="Pfam" id="PF03070">
    <property type="entry name" value="TENA_THI-4"/>
    <property type="match status" value="1"/>
</dbReference>
<feature type="binding site" evidence="18">
    <location>
        <position position="172"/>
    </location>
    <ligand>
        <name>2-[(2R,5Z)-2-carboxy-4-methylthiazol-5(2H)-ylidene]ethyl phosphate</name>
        <dbReference type="ChEBI" id="CHEBI:62899"/>
    </ligand>
</feature>
<comment type="caution">
    <text evidence="22">The sequence shown here is derived from an EMBL/GenBank/DDBJ whole genome shotgun (WGS) entry which is preliminary data.</text>
</comment>
<dbReference type="RefSeq" id="WP_373285100.1">
    <property type="nucleotide sequence ID" value="NZ_BMHO01000001.1"/>
</dbReference>
<dbReference type="CDD" id="cd01169">
    <property type="entry name" value="HMPP_kinase"/>
    <property type="match status" value="1"/>
</dbReference>
<keyword evidence="7 18" id="KW-0808">Transferase</keyword>
<evidence type="ECO:0000256" key="13">
    <source>
        <dbReference type="ARBA" id="ARBA00022977"/>
    </source>
</evidence>
<dbReference type="Pfam" id="PF08543">
    <property type="entry name" value="Phos_pyr_kin"/>
    <property type="match status" value="1"/>
</dbReference>
<proteinExistence type="inferred from homology"/>
<dbReference type="InterPro" id="IPR034291">
    <property type="entry name" value="TMP_synthase"/>
</dbReference>
<keyword evidence="23" id="KW-1185">Reference proteome</keyword>
<evidence type="ECO:0000313" key="23">
    <source>
        <dbReference type="Proteomes" id="UP000633205"/>
    </source>
</evidence>
<comment type="catalytic activity">
    <reaction evidence="15 18">
        <text>4-methyl-5-(2-phosphooxyethyl)-thiazole + 4-amino-2-methyl-5-(diphosphooxymethyl)pyrimidine + H(+) = thiamine phosphate + diphosphate</text>
        <dbReference type="Rhea" id="RHEA:22328"/>
        <dbReference type="ChEBI" id="CHEBI:15378"/>
        <dbReference type="ChEBI" id="CHEBI:33019"/>
        <dbReference type="ChEBI" id="CHEBI:37575"/>
        <dbReference type="ChEBI" id="CHEBI:57841"/>
        <dbReference type="ChEBI" id="CHEBI:58296"/>
        <dbReference type="EC" id="2.5.1.3"/>
    </reaction>
</comment>
<keyword evidence="8 18" id="KW-0479">Metal-binding</keyword>
<dbReference type="EC" id="2.5.1.3" evidence="18"/>
<dbReference type="GO" id="GO:0009228">
    <property type="term" value="P:thiamine biosynthetic process"/>
    <property type="evidence" value="ECO:0007669"/>
    <property type="project" value="UniProtKB-KW"/>
</dbReference>
<dbReference type="InterPro" id="IPR004305">
    <property type="entry name" value="Thiaminase-2/PQQC"/>
</dbReference>
<evidence type="ECO:0000256" key="1">
    <source>
        <dbReference type="ARBA" id="ARBA00000151"/>
    </source>
</evidence>
<comment type="catalytic activity">
    <reaction evidence="16 18">
        <text>2-(2-carboxy-4-methylthiazol-5-yl)ethyl phosphate + 4-amino-2-methyl-5-(diphosphooxymethyl)pyrimidine + 2 H(+) = thiamine phosphate + CO2 + diphosphate</text>
        <dbReference type="Rhea" id="RHEA:47848"/>
        <dbReference type="ChEBI" id="CHEBI:15378"/>
        <dbReference type="ChEBI" id="CHEBI:16526"/>
        <dbReference type="ChEBI" id="CHEBI:33019"/>
        <dbReference type="ChEBI" id="CHEBI:37575"/>
        <dbReference type="ChEBI" id="CHEBI:57841"/>
        <dbReference type="ChEBI" id="CHEBI:62890"/>
        <dbReference type="EC" id="2.5.1.3"/>
    </reaction>
</comment>
<keyword evidence="9" id="KW-0547">Nucleotide-binding</keyword>
<protein>
    <recommendedName>
        <fullName evidence="18">Thiamine-phosphate synthase</fullName>
        <shortName evidence="18">TP synthase</shortName>
        <shortName evidence="18">TPS</shortName>
        <ecNumber evidence="18">2.5.1.3</ecNumber>
    </recommendedName>
    <alternativeName>
        <fullName evidence="18">Thiamine-phosphate pyrophosphorylase</fullName>
        <shortName evidence="18">TMP pyrophosphorylase</shortName>
        <shortName evidence="18">TMP-PPase</shortName>
    </alternativeName>
</protein>
<dbReference type="SUPFAM" id="SSF53613">
    <property type="entry name" value="Ribokinase-like"/>
    <property type="match status" value="1"/>
</dbReference>
<dbReference type="AlphaFoldDB" id="A0A917DH08"/>
<comment type="caution">
    <text evidence="18">Lacks conserved residue(s) required for the propagation of feature annotation.</text>
</comment>
<evidence type="ECO:0000256" key="18">
    <source>
        <dbReference type="HAMAP-Rule" id="MF_00097"/>
    </source>
</evidence>
<evidence type="ECO:0000256" key="9">
    <source>
        <dbReference type="ARBA" id="ARBA00022741"/>
    </source>
</evidence>
<evidence type="ECO:0000256" key="12">
    <source>
        <dbReference type="ARBA" id="ARBA00022842"/>
    </source>
</evidence>
<evidence type="ECO:0000259" key="19">
    <source>
        <dbReference type="Pfam" id="PF02581"/>
    </source>
</evidence>
<evidence type="ECO:0000256" key="14">
    <source>
        <dbReference type="ARBA" id="ARBA00023268"/>
    </source>
</evidence>
<dbReference type="SUPFAM" id="SSF48613">
    <property type="entry name" value="Heme oxygenase-like"/>
    <property type="match status" value="1"/>
</dbReference>
<reference evidence="22" key="1">
    <citation type="journal article" date="2014" name="Int. J. Syst. Evol. Microbiol.">
        <title>Complete genome sequence of Corynebacterium casei LMG S-19264T (=DSM 44701T), isolated from a smear-ripened cheese.</title>
        <authorList>
            <consortium name="US DOE Joint Genome Institute (JGI-PGF)"/>
            <person name="Walter F."/>
            <person name="Albersmeier A."/>
            <person name="Kalinowski J."/>
            <person name="Ruckert C."/>
        </authorList>
    </citation>
    <scope>NUCLEOTIDE SEQUENCE</scope>
    <source>
        <strain evidence="22">CGMCC 1.15152</strain>
    </source>
</reference>
<gene>
    <name evidence="22" type="primary">theD</name>
    <name evidence="18" type="synonym">thiE</name>
    <name evidence="22" type="ORF">GCM10010915_16070</name>
</gene>
<dbReference type="Gene3D" id="1.20.910.10">
    <property type="entry name" value="Heme oxygenase-like"/>
    <property type="match status" value="1"/>
</dbReference>
<organism evidence="22 23">
    <name type="scientific">Microbacterium faecale</name>
    <dbReference type="NCBI Taxonomy" id="1804630"/>
    <lineage>
        <taxon>Bacteria</taxon>
        <taxon>Bacillati</taxon>
        <taxon>Actinomycetota</taxon>
        <taxon>Actinomycetes</taxon>
        <taxon>Micrococcales</taxon>
        <taxon>Microbacteriaceae</taxon>
        <taxon>Microbacterium</taxon>
    </lineage>
</organism>
<dbReference type="InterPro" id="IPR029056">
    <property type="entry name" value="Ribokinase-like"/>
</dbReference>
<dbReference type="CDD" id="cd00564">
    <property type="entry name" value="TMP_TenI"/>
    <property type="match status" value="1"/>
</dbReference>
<comment type="catalytic activity">
    <reaction evidence="1">
        <text>4-amino-5-hydroxymethyl-2-methylpyrimidine + ATP = 4-amino-2-methyl-5-(phosphooxymethyl)pyrimidine + ADP + H(+)</text>
        <dbReference type="Rhea" id="RHEA:23096"/>
        <dbReference type="ChEBI" id="CHEBI:15378"/>
        <dbReference type="ChEBI" id="CHEBI:16892"/>
        <dbReference type="ChEBI" id="CHEBI:30616"/>
        <dbReference type="ChEBI" id="CHEBI:58354"/>
        <dbReference type="ChEBI" id="CHEBI:456216"/>
        <dbReference type="EC" id="2.7.1.49"/>
    </reaction>
</comment>
<evidence type="ECO:0000256" key="16">
    <source>
        <dbReference type="ARBA" id="ARBA00047851"/>
    </source>
</evidence>
<keyword evidence="12 18" id="KW-0460">Magnesium</keyword>
<dbReference type="PANTHER" id="PTHR20858:SF17">
    <property type="entry name" value="HYDROXYMETHYLPYRIMIDINE_PHOSPHOMETHYLPYRIMIDINE KINASE THI20-RELATED"/>
    <property type="match status" value="1"/>
</dbReference>
<evidence type="ECO:0000256" key="8">
    <source>
        <dbReference type="ARBA" id="ARBA00022723"/>
    </source>
</evidence>
<dbReference type="InterPro" id="IPR013749">
    <property type="entry name" value="PM/HMP-P_kinase-1"/>
</dbReference>
<keyword evidence="11" id="KW-0067">ATP-binding</keyword>
<keyword evidence="13 18" id="KW-0784">Thiamine biosynthesis</keyword>
<feature type="binding site" evidence="18">
    <location>
        <begin position="36"/>
        <end position="40"/>
    </location>
    <ligand>
        <name>4-amino-2-methyl-5-(diphosphooxymethyl)pyrimidine</name>
        <dbReference type="ChEBI" id="CHEBI:57841"/>
    </ligand>
</feature>
<accession>A0A917DH08</accession>
<reference evidence="22" key="2">
    <citation type="submission" date="2020-09" db="EMBL/GenBank/DDBJ databases">
        <authorList>
            <person name="Sun Q."/>
            <person name="Zhou Y."/>
        </authorList>
    </citation>
    <scope>NUCLEOTIDE SEQUENCE</scope>
    <source>
        <strain evidence="22">CGMCC 1.15152</strain>
    </source>
</reference>
<dbReference type="FunFam" id="3.40.1190.20:FF:000003">
    <property type="entry name" value="Phosphomethylpyrimidine kinase ThiD"/>
    <property type="match status" value="1"/>
</dbReference>
<dbReference type="Pfam" id="PF02581">
    <property type="entry name" value="TMP-TENI"/>
    <property type="match status" value="1"/>
</dbReference>
<feature type="binding site" evidence="18">
    <location>
        <begin position="140"/>
        <end position="142"/>
    </location>
    <ligand>
        <name>2-[(2R,5Z)-2-carboxy-4-methylthiazol-5(2H)-ylidene]ethyl phosphate</name>
        <dbReference type="ChEBI" id="CHEBI:62899"/>
    </ligand>
</feature>
<dbReference type="InterPro" id="IPR036206">
    <property type="entry name" value="ThiamineP_synth_sf"/>
</dbReference>
<comment type="catalytic activity">
    <reaction evidence="17 18">
        <text>2-[(2R,5Z)-2-carboxy-4-methylthiazol-5(2H)-ylidene]ethyl phosphate + 4-amino-2-methyl-5-(diphosphooxymethyl)pyrimidine + 2 H(+) = thiamine phosphate + CO2 + diphosphate</text>
        <dbReference type="Rhea" id="RHEA:47844"/>
        <dbReference type="ChEBI" id="CHEBI:15378"/>
        <dbReference type="ChEBI" id="CHEBI:16526"/>
        <dbReference type="ChEBI" id="CHEBI:33019"/>
        <dbReference type="ChEBI" id="CHEBI:37575"/>
        <dbReference type="ChEBI" id="CHEBI:57841"/>
        <dbReference type="ChEBI" id="CHEBI:62899"/>
        <dbReference type="EC" id="2.5.1.3"/>
    </reaction>
</comment>
<dbReference type="InterPro" id="IPR022998">
    <property type="entry name" value="ThiamineP_synth_TenI"/>
</dbReference>
<dbReference type="EMBL" id="BMHO01000001">
    <property type="protein sequence ID" value="GGD36234.1"/>
    <property type="molecule type" value="Genomic_DNA"/>
</dbReference>
<evidence type="ECO:0000259" key="21">
    <source>
        <dbReference type="Pfam" id="PF08543"/>
    </source>
</evidence>
<name>A0A917DH08_9MICO</name>
<evidence type="ECO:0000256" key="6">
    <source>
        <dbReference type="ARBA" id="ARBA00005165"/>
    </source>
</evidence>
<dbReference type="InterPro" id="IPR016084">
    <property type="entry name" value="Haem_Oase-like_multi-hlx"/>
</dbReference>
<evidence type="ECO:0000256" key="15">
    <source>
        <dbReference type="ARBA" id="ARBA00047334"/>
    </source>
</evidence>
<comment type="pathway">
    <text evidence="6 18">Cofactor biosynthesis; thiamine diphosphate biosynthesis; thiamine phosphate from 4-amino-2-methyl-5-diphosphomethylpyrimidine and 4-methyl-5-(2-phosphoethyl)-thiazole: step 1/1.</text>
</comment>
<comment type="catalytic activity">
    <reaction evidence="2">
        <text>4-amino-2-methyl-5-(phosphooxymethyl)pyrimidine + ATP = 4-amino-2-methyl-5-(diphosphooxymethyl)pyrimidine + ADP</text>
        <dbReference type="Rhea" id="RHEA:19893"/>
        <dbReference type="ChEBI" id="CHEBI:30616"/>
        <dbReference type="ChEBI" id="CHEBI:57841"/>
        <dbReference type="ChEBI" id="CHEBI:58354"/>
        <dbReference type="ChEBI" id="CHEBI:456216"/>
        <dbReference type="EC" id="2.7.4.7"/>
    </reaction>
</comment>
<comment type="cofactor">
    <cofactor evidence="18">
        <name>Mg(2+)</name>
        <dbReference type="ChEBI" id="CHEBI:18420"/>
    </cofactor>
    <text evidence="18">Binds 1 Mg(2+) ion per subunit.</text>
</comment>
<dbReference type="GO" id="GO:0005829">
    <property type="term" value="C:cytosol"/>
    <property type="evidence" value="ECO:0007669"/>
    <property type="project" value="TreeGrafter"/>
</dbReference>
<feature type="domain" description="Thiaminase-2/PQQC" evidence="20">
    <location>
        <begin position="516"/>
        <end position="701"/>
    </location>
</feature>
<evidence type="ECO:0000256" key="3">
    <source>
        <dbReference type="ARBA" id="ARBA00003814"/>
    </source>
</evidence>
<dbReference type="GO" id="GO:0008972">
    <property type="term" value="F:phosphomethylpyrimidine kinase activity"/>
    <property type="evidence" value="ECO:0007669"/>
    <property type="project" value="UniProtKB-EC"/>
</dbReference>
<evidence type="ECO:0000256" key="7">
    <source>
        <dbReference type="ARBA" id="ARBA00022679"/>
    </source>
</evidence>
<dbReference type="InterPro" id="IPR004399">
    <property type="entry name" value="HMP/HMP-P_kinase_dom"/>
</dbReference>
<feature type="binding site" evidence="18">
    <location>
        <position position="68"/>
    </location>
    <ligand>
        <name>Mg(2+)</name>
        <dbReference type="ChEBI" id="CHEBI:18420"/>
    </ligand>
</feature>
<dbReference type="GO" id="GO:0004789">
    <property type="term" value="F:thiamine-phosphate diphosphorylase activity"/>
    <property type="evidence" value="ECO:0007669"/>
    <property type="project" value="UniProtKB-UniRule"/>
</dbReference>
<keyword evidence="14" id="KW-0511">Multifunctional enzyme</keyword>
<evidence type="ECO:0000256" key="2">
    <source>
        <dbReference type="ARBA" id="ARBA00000565"/>
    </source>
</evidence>
<evidence type="ECO:0000313" key="22">
    <source>
        <dbReference type="EMBL" id="GGD36234.1"/>
    </source>
</evidence>
<dbReference type="Gene3D" id="3.40.1190.20">
    <property type="match status" value="1"/>
</dbReference>
<dbReference type="Gene3D" id="3.20.20.70">
    <property type="entry name" value="Aldolase class I"/>
    <property type="match status" value="1"/>
</dbReference>
<dbReference type="HAMAP" id="MF_00097">
    <property type="entry name" value="TMP_synthase"/>
    <property type="match status" value="1"/>
</dbReference>
<evidence type="ECO:0000259" key="20">
    <source>
        <dbReference type="Pfam" id="PF03070"/>
    </source>
</evidence>
<evidence type="ECO:0000256" key="17">
    <source>
        <dbReference type="ARBA" id="ARBA00047883"/>
    </source>
</evidence>
<feature type="domain" description="Thiamine phosphate synthase/TenI" evidence="19">
    <location>
        <begin position="7"/>
        <end position="195"/>
    </location>
</feature>
<dbReference type="GO" id="GO:0005524">
    <property type="term" value="F:ATP binding"/>
    <property type="evidence" value="ECO:0007669"/>
    <property type="project" value="UniProtKB-KW"/>
</dbReference>
<evidence type="ECO:0000256" key="4">
    <source>
        <dbReference type="ARBA" id="ARBA00003848"/>
    </source>
</evidence>
<comment type="function">
    <text evidence="3 18">Condenses 4-methyl-5-(beta-hydroxyethyl)thiazole monophosphate (THZ-P) and 2-methyl-4-amino-5-hydroxymethyl pyrimidine pyrophosphate (HMP-PP) to form thiamine monophosphate (TMP).</text>
</comment>
<dbReference type="SUPFAM" id="SSF51391">
    <property type="entry name" value="Thiamin phosphate synthase"/>
    <property type="match status" value="1"/>
</dbReference>
<feature type="binding site" evidence="18">
    <location>
        <position position="67"/>
    </location>
    <ligand>
        <name>4-amino-2-methyl-5-(diphosphooxymethyl)pyrimidine</name>
        <dbReference type="ChEBI" id="CHEBI:57841"/>
    </ligand>
</feature>
<feature type="domain" description="Pyridoxamine kinase/Phosphomethylpyrimidine kinase" evidence="21">
    <location>
        <begin position="229"/>
        <end position="485"/>
    </location>
</feature>
<dbReference type="GO" id="GO:0009229">
    <property type="term" value="P:thiamine diphosphate biosynthetic process"/>
    <property type="evidence" value="ECO:0007669"/>
    <property type="project" value="UniProtKB-UniRule"/>
</dbReference>
<evidence type="ECO:0000256" key="11">
    <source>
        <dbReference type="ARBA" id="ARBA00022840"/>
    </source>
</evidence>
<sequence>MIDVSTYLVADLATIDDGDPAAIVAAAVEGGVTAIQIRGKHLADGDLLRVVDACAEAIAGRAVLLINDRVDVFLAARAAGMHVDGVHVGQGDEPVEDVRERVGPRAIVGLSASTGDEITRARTLSPGTVDYLGVGAVRATPTKPDAPEPLGWDGFARATQTAGALPCVAIGGVGVGDAADAIAAGAAGIAVVRAICRAADPEHAARELHHEWQRAAHPVPNVLTIAGSDPSGGAGIQADLKTIQATGGYGMAAIAALTIQNTQGVAGVHVPPAAFLGEQLAALDADVRIDAVKIGMLADATVIDVVADWLAARRESTPVVLDPVMIATSGHRLLDAAAEAALTRLVGLADVITPNLPELAVLVGEPEAREWPEALAQAQRLAARHEVLVYAKGGHLPGDRSPDALVGSAGVLAAFDGTRIDTASTHGTGCSLSSAIASIRAGDRTALADDVRWAWSARLAREWLRGAIAAADGLEVGSDGGHGPVDHAYALRAGIAPPRRDAELDAWWEDISELRAAIVSDSFVTQLADGSLDAARFAEYLRQDAIYLEAYAHLLARAAVVAPTRAERRFWEASAASCRETEMELHRAHGATEARTPSREAAAYLAHLERAAATGDHGVLVAALLPCFGLYDDIGRDLAAANRADHPYRDWLDTYGSDEFARDTRAAIAWVQQAARRAPGARLRLMRRAFVQSAEHERAFFAQGE</sequence>
<evidence type="ECO:0000256" key="5">
    <source>
        <dbReference type="ARBA" id="ARBA00004769"/>
    </source>
</evidence>
<comment type="function">
    <text evidence="4">Catalyzes the phosphorylation of hydroxymethylpyrimidine phosphate (HMP-P) to HMP-PP, and of HMP to HMP-P.</text>
</comment>
<evidence type="ECO:0000256" key="10">
    <source>
        <dbReference type="ARBA" id="ARBA00022777"/>
    </source>
</evidence>
<feature type="binding site" evidence="18">
    <location>
        <position position="143"/>
    </location>
    <ligand>
        <name>4-amino-2-methyl-5-(diphosphooxymethyl)pyrimidine</name>
        <dbReference type="ChEBI" id="CHEBI:57841"/>
    </ligand>
</feature>
<comment type="similarity">
    <text evidence="18">Belongs to the thiamine-phosphate synthase family.</text>
</comment>
<feature type="binding site" evidence="18">
    <location>
        <position position="92"/>
    </location>
    <ligand>
        <name>Mg(2+)</name>
        <dbReference type="ChEBI" id="CHEBI:18420"/>
    </ligand>
</feature>
<dbReference type="Proteomes" id="UP000633205">
    <property type="component" value="Unassembled WGS sequence"/>
</dbReference>
<dbReference type="InterPro" id="IPR013785">
    <property type="entry name" value="Aldolase_TIM"/>
</dbReference>
<dbReference type="NCBIfam" id="TIGR00097">
    <property type="entry name" value="HMP-P_kinase"/>
    <property type="match status" value="1"/>
</dbReference>
<comment type="pathway">
    <text evidence="5">Cofactor biosynthesis; thiamine diphosphate biosynthesis; 4-amino-2-methyl-5-diphosphomethylpyrimidine from 5-amino-1-(5-phospho-D-ribosyl)imidazole: step 3/3.</text>
</comment>